<reference evidence="2" key="1">
    <citation type="journal article" date="2019" name="Int. J. Syst. Evol. Microbiol.">
        <title>The Global Catalogue of Microorganisms (GCM) 10K type strain sequencing project: providing services to taxonomists for standard genome sequencing and annotation.</title>
        <authorList>
            <consortium name="The Broad Institute Genomics Platform"/>
            <consortium name="The Broad Institute Genome Sequencing Center for Infectious Disease"/>
            <person name="Wu L."/>
            <person name="Ma J."/>
        </authorList>
    </citation>
    <scope>NUCLEOTIDE SEQUENCE [LARGE SCALE GENOMIC DNA]</scope>
    <source>
        <strain evidence="2">CCM 7950</strain>
    </source>
</reference>
<sequence>MEKDWIKNLKVGDTVYFVETGGRSTFDCETEVLKIGRKYVTIRVFNQDRKINLSDGCEESKYGALYGRIYRDKKDYLHELKLIELRFAVKKKITSNYFKLTLEDAEAIDNILDKYTE</sequence>
<proteinExistence type="predicted"/>
<name>A0ABW4NV33_9PAST</name>
<comment type="caution">
    <text evidence="1">The sequence shown here is derived from an EMBL/GenBank/DDBJ whole genome shotgun (WGS) entry which is preliminary data.</text>
</comment>
<keyword evidence="2" id="KW-1185">Reference proteome</keyword>
<dbReference type="EMBL" id="JBHUFP010000009">
    <property type="protein sequence ID" value="MFD1806165.1"/>
    <property type="molecule type" value="Genomic_DNA"/>
</dbReference>
<dbReference type="Pfam" id="PF24203">
    <property type="entry name" value="Phage_ProQ_C_like"/>
    <property type="match status" value="1"/>
</dbReference>
<evidence type="ECO:0000313" key="1">
    <source>
        <dbReference type="EMBL" id="MFD1806165.1"/>
    </source>
</evidence>
<gene>
    <name evidence="1" type="ORF">ACFSAV_07265</name>
</gene>
<dbReference type="Proteomes" id="UP001597420">
    <property type="component" value="Unassembled WGS sequence"/>
</dbReference>
<evidence type="ECO:0000313" key="2">
    <source>
        <dbReference type="Proteomes" id="UP001597420"/>
    </source>
</evidence>
<dbReference type="InterPro" id="IPR056982">
    <property type="entry name" value="Phage_ProQ_C-like"/>
</dbReference>
<dbReference type="RefSeq" id="WP_379097908.1">
    <property type="nucleotide sequence ID" value="NZ_JBHUFP010000009.1"/>
</dbReference>
<protein>
    <submittedName>
        <fullName evidence="1">Uncharacterized protein</fullName>
    </submittedName>
</protein>
<organism evidence="1 2">
    <name type="scientific">Pasteurella oralis</name>
    <dbReference type="NCBI Taxonomy" id="1071947"/>
    <lineage>
        <taxon>Bacteria</taxon>
        <taxon>Pseudomonadati</taxon>
        <taxon>Pseudomonadota</taxon>
        <taxon>Gammaproteobacteria</taxon>
        <taxon>Pasteurellales</taxon>
        <taxon>Pasteurellaceae</taxon>
        <taxon>Pasteurella</taxon>
    </lineage>
</organism>
<accession>A0ABW4NV33</accession>